<feature type="repeat" description="WD" evidence="3">
    <location>
        <begin position="63"/>
        <end position="94"/>
    </location>
</feature>
<keyword evidence="2" id="KW-0677">Repeat</keyword>
<dbReference type="OMA" id="IQVMSNH"/>
<evidence type="ECO:0000313" key="4">
    <source>
        <dbReference type="EMBL" id="KEQ90440.1"/>
    </source>
</evidence>
<dbReference type="InterPro" id="IPR020472">
    <property type="entry name" value="WD40_PAC1"/>
</dbReference>
<dbReference type="InterPro" id="IPR015943">
    <property type="entry name" value="WD40/YVTN_repeat-like_dom_sf"/>
</dbReference>
<feature type="repeat" description="WD" evidence="3">
    <location>
        <begin position="355"/>
        <end position="391"/>
    </location>
</feature>
<dbReference type="InterPro" id="IPR011047">
    <property type="entry name" value="Quinoprotein_ADH-like_sf"/>
</dbReference>
<dbReference type="OrthoDB" id="538223at2759"/>
<dbReference type="SMART" id="SM00320">
    <property type="entry name" value="WD40"/>
    <property type="match status" value="9"/>
</dbReference>
<dbReference type="CDD" id="cd00200">
    <property type="entry name" value="WD40"/>
    <property type="match status" value="1"/>
</dbReference>
<organism evidence="4 5">
    <name type="scientific">Aureobasidium subglaciale (strain EXF-2481)</name>
    <name type="common">Aureobasidium pullulans var. subglaciale</name>
    <dbReference type="NCBI Taxonomy" id="1043005"/>
    <lineage>
        <taxon>Eukaryota</taxon>
        <taxon>Fungi</taxon>
        <taxon>Dikarya</taxon>
        <taxon>Ascomycota</taxon>
        <taxon>Pezizomycotina</taxon>
        <taxon>Dothideomycetes</taxon>
        <taxon>Dothideomycetidae</taxon>
        <taxon>Dothideales</taxon>
        <taxon>Saccotheciaceae</taxon>
        <taxon>Aureobasidium</taxon>
    </lineage>
</organism>
<dbReference type="PANTHER" id="PTHR19848:SF8">
    <property type="entry name" value="F-BOX AND WD REPEAT DOMAIN CONTAINING 7"/>
    <property type="match status" value="1"/>
</dbReference>
<gene>
    <name evidence="4" type="ORF">AUEXF2481DRAFT_570028</name>
</gene>
<keyword evidence="1 3" id="KW-0853">WD repeat</keyword>
<dbReference type="InParanoid" id="A0A074XY86"/>
<dbReference type="STRING" id="1043005.A0A074XY86"/>
<reference evidence="4 5" key="1">
    <citation type="journal article" date="2014" name="BMC Genomics">
        <title>Genome sequencing of four Aureobasidium pullulans varieties: biotechnological potential, stress tolerance, and description of new species.</title>
        <authorList>
            <person name="Gostin Ar C."/>
            <person name="Ohm R.A."/>
            <person name="Kogej T."/>
            <person name="Sonjak S."/>
            <person name="Turk M."/>
            <person name="Zajc J."/>
            <person name="Zalar P."/>
            <person name="Grube M."/>
            <person name="Sun H."/>
            <person name="Han J."/>
            <person name="Sharma A."/>
            <person name="Chiniquy J."/>
            <person name="Ngan C.Y."/>
            <person name="Lipzen A."/>
            <person name="Barry K."/>
            <person name="Grigoriev I.V."/>
            <person name="Gunde-Cimerman N."/>
        </authorList>
    </citation>
    <scope>NUCLEOTIDE SEQUENCE [LARGE SCALE GENOMIC DNA]</scope>
    <source>
        <strain evidence="4 5">EXF-2481</strain>
    </source>
</reference>
<dbReference type="InterPro" id="IPR001680">
    <property type="entry name" value="WD40_rpt"/>
</dbReference>
<evidence type="ECO:0000256" key="2">
    <source>
        <dbReference type="ARBA" id="ARBA00022737"/>
    </source>
</evidence>
<keyword evidence="5" id="KW-1185">Reference proteome</keyword>
<dbReference type="PROSITE" id="PS50294">
    <property type="entry name" value="WD_REPEATS_REGION"/>
    <property type="match status" value="2"/>
</dbReference>
<dbReference type="Proteomes" id="UP000030641">
    <property type="component" value="Unassembled WGS sequence"/>
</dbReference>
<dbReference type="SUPFAM" id="SSF50998">
    <property type="entry name" value="Quinoprotein alcohol dehydrogenase-like"/>
    <property type="match status" value="1"/>
</dbReference>
<dbReference type="InterPro" id="IPR019775">
    <property type="entry name" value="WD40_repeat_CS"/>
</dbReference>
<dbReference type="PRINTS" id="PR00320">
    <property type="entry name" value="GPROTEINBRPT"/>
</dbReference>
<feature type="repeat" description="WD" evidence="3">
    <location>
        <begin position="313"/>
        <end position="354"/>
    </location>
</feature>
<proteinExistence type="predicted"/>
<name>A0A074XY86_AURSE</name>
<evidence type="ECO:0000313" key="5">
    <source>
        <dbReference type="Proteomes" id="UP000030641"/>
    </source>
</evidence>
<sequence length="391" mass="43216">MQSATLLQDLGRHADTLRQIVFSSDSRLLVNLSLCDDPINIWDPSDGQLQSSTAGCDDITWDVTFSEDSQHMITANDDGLARLWNTTTGDLIRQFGDEEGDRMYAAAFTPDGRSVATGTDVVQIWDIESGTLRHTLIGYDDRRSTGVSIEAMDHAMRDSHEIWSIDFSPEAKYLISVSCKTDTVRLWDIVDWDLMFTSQGNALWFSPNGTVFVTAGHGIDTQVWDTITFELRYTLQGSGGVFSPNSELIATTGRDHTISLRNLETGQFVKTLKGYGTAQPSVMFTPDSETMITNSGKIIHIWNVATGELQYLLEDHTEKILALALSPNSNILASGSRDHTVRLWNIASGVCLQTLEGHGDEVWGVAFSPDGTRLVTSSDHGIVKLWEIHQP</sequence>
<evidence type="ECO:0000256" key="1">
    <source>
        <dbReference type="ARBA" id="ARBA00022574"/>
    </source>
</evidence>
<dbReference type="PANTHER" id="PTHR19848">
    <property type="entry name" value="WD40 REPEAT PROTEIN"/>
    <property type="match status" value="1"/>
</dbReference>
<protein>
    <submittedName>
        <fullName evidence="4">Uncharacterized protein</fullName>
    </submittedName>
</protein>
<dbReference type="Gene3D" id="2.130.10.10">
    <property type="entry name" value="YVTN repeat-like/Quinoprotein amine dehydrogenase"/>
    <property type="match status" value="3"/>
</dbReference>
<dbReference type="PROSITE" id="PS00678">
    <property type="entry name" value="WD_REPEATS_1"/>
    <property type="match status" value="2"/>
</dbReference>
<accession>A0A074XY86</accession>
<dbReference type="HOGENOM" id="CLU_000288_57_33_1"/>
<dbReference type="PROSITE" id="PS50082">
    <property type="entry name" value="WD_REPEATS_2"/>
    <property type="match status" value="3"/>
</dbReference>
<dbReference type="RefSeq" id="XP_013338939.1">
    <property type="nucleotide sequence ID" value="XM_013483485.1"/>
</dbReference>
<dbReference type="Pfam" id="PF00400">
    <property type="entry name" value="WD40"/>
    <property type="match status" value="4"/>
</dbReference>
<evidence type="ECO:0000256" key="3">
    <source>
        <dbReference type="PROSITE-ProRule" id="PRU00221"/>
    </source>
</evidence>
<dbReference type="GeneID" id="25369131"/>
<dbReference type="AlphaFoldDB" id="A0A074XY86"/>
<dbReference type="EMBL" id="KL584791">
    <property type="protein sequence ID" value="KEQ90440.1"/>
    <property type="molecule type" value="Genomic_DNA"/>
</dbReference>